<organism evidence="1 2">
    <name type="scientific">Terrihalobacillus insolitus</name>
    <dbReference type="NCBI Taxonomy" id="2950438"/>
    <lineage>
        <taxon>Bacteria</taxon>
        <taxon>Bacillati</taxon>
        <taxon>Bacillota</taxon>
        <taxon>Bacilli</taxon>
        <taxon>Bacillales</taxon>
        <taxon>Bacillaceae</taxon>
        <taxon>Terrihalobacillus</taxon>
    </lineage>
</organism>
<proteinExistence type="predicted"/>
<evidence type="ECO:0000313" key="1">
    <source>
        <dbReference type="EMBL" id="MDC3425778.1"/>
    </source>
</evidence>
<reference evidence="1" key="1">
    <citation type="submission" date="2022-06" db="EMBL/GenBank/DDBJ databases">
        <title>Aquibacillus sp. a new bacterium isolated from soil saline samples.</title>
        <authorList>
            <person name="Galisteo C."/>
            <person name="De La Haba R."/>
            <person name="Sanchez-Porro C."/>
            <person name="Ventosa A."/>
        </authorList>
    </citation>
    <scope>NUCLEOTIDE SEQUENCE</scope>
    <source>
        <strain evidence="1">3ASR75-11</strain>
    </source>
</reference>
<sequence length="63" mass="7372">IPYLEERKSLWAIAQPKFISPLPLGYALYTLEEGDFFRKYVKTASNNIKNHSFLLYFNRKSGS</sequence>
<dbReference type="EMBL" id="JAMQKB010000021">
    <property type="protein sequence ID" value="MDC3425778.1"/>
    <property type="molecule type" value="Genomic_DNA"/>
</dbReference>
<feature type="non-terminal residue" evidence="1">
    <location>
        <position position="1"/>
    </location>
</feature>
<comment type="caution">
    <text evidence="1">The sequence shown here is derived from an EMBL/GenBank/DDBJ whole genome shotgun (WGS) entry which is preliminary data.</text>
</comment>
<dbReference type="AlphaFoldDB" id="A0A9X3WWD6"/>
<evidence type="ECO:0000313" key="2">
    <source>
        <dbReference type="Proteomes" id="UP001145050"/>
    </source>
</evidence>
<accession>A0A9X3WWD6</accession>
<protein>
    <submittedName>
        <fullName evidence="1">Uncharacterized protein</fullName>
    </submittedName>
</protein>
<dbReference type="RefSeq" id="WP_272437596.1">
    <property type="nucleotide sequence ID" value="NZ_JAMQKB010000021.1"/>
</dbReference>
<dbReference type="Proteomes" id="UP001145050">
    <property type="component" value="Unassembled WGS sequence"/>
</dbReference>
<name>A0A9X3WWD6_9BACI</name>
<gene>
    <name evidence="1" type="ORF">NC797_14820</name>
</gene>
<keyword evidence="2" id="KW-1185">Reference proteome</keyword>